<protein>
    <submittedName>
        <fullName evidence="13">Vps20 associated protein Vta1</fullName>
    </submittedName>
</protein>
<feature type="compositionally biased region" description="Low complexity" evidence="10">
    <location>
        <begin position="320"/>
        <end position="331"/>
    </location>
</feature>
<keyword evidence="4" id="KW-0813">Transport</keyword>
<dbReference type="Gene3D" id="1.20.5.420">
    <property type="entry name" value="Immunoglobulin FC, subunit C"/>
    <property type="match status" value="1"/>
</dbReference>
<feature type="compositionally biased region" description="Polar residues" evidence="10">
    <location>
        <begin position="306"/>
        <end position="319"/>
    </location>
</feature>
<keyword evidence="6" id="KW-0967">Endosome</keyword>
<dbReference type="GeneID" id="80876206"/>
<evidence type="ECO:0000256" key="4">
    <source>
        <dbReference type="ARBA" id="ARBA00022448"/>
    </source>
</evidence>
<dbReference type="AlphaFoldDB" id="A0AAE9WCE5"/>
<evidence type="ECO:0000256" key="10">
    <source>
        <dbReference type="SAM" id="MobiDB-lite"/>
    </source>
</evidence>
<dbReference type="EMBL" id="CP115612">
    <property type="protein sequence ID" value="WBW73679.1"/>
    <property type="molecule type" value="Genomic_DNA"/>
</dbReference>
<evidence type="ECO:0000256" key="3">
    <source>
        <dbReference type="ARBA" id="ARBA00007895"/>
    </source>
</evidence>
<dbReference type="Pfam" id="PF04652">
    <property type="entry name" value="Vta1"/>
    <property type="match status" value="1"/>
</dbReference>
<feature type="compositionally biased region" description="Polar residues" evidence="10">
    <location>
        <begin position="210"/>
        <end position="219"/>
    </location>
</feature>
<dbReference type="Pfam" id="PF18097">
    <property type="entry name" value="Vta1_C"/>
    <property type="match status" value="1"/>
</dbReference>
<evidence type="ECO:0000259" key="11">
    <source>
        <dbReference type="Pfam" id="PF04652"/>
    </source>
</evidence>
<dbReference type="KEGG" id="som:SOMG_02726"/>
<feature type="coiled-coil region" evidence="9">
    <location>
        <begin position="57"/>
        <end position="87"/>
    </location>
</feature>
<comment type="similarity">
    <text evidence="3">Belongs to the VTA1 family.</text>
</comment>
<gene>
    <name evidence="13" type="primary">vta1</name>
    <name evidence="13" type="ORF">SOMG_02726</name>
</gene>
<sequence length="391" mass="43058">MSTIELETVPKEFSSIRNFVQRYNELSKYNPVIAYWCLYWAAQVGLSSSTGLTNTCRDFLLNLVERLEELRKELNENENVHDEESAKVYVNSFAMEVLLQAEEKSKQNTPDMLAYLAAKDFFDLLKVWGPLDEQTRKYLKFCKLRAVESSKRKSSTREGSADGKKDAPAPAPAPASASASEKTPASTQIDREMLTRESVKSPEVDFESLGLSTTMTGRPSSIAPLEQKALENEPRKNTQANAGKSFDLDELQDSLSRLTPREVDRQQEVERGGVSRGSLHVPSPGHARLPSEHASLTDQRSESLDDSTTAVSSSPSFPVSQMPSQSSIGSSTLPAMSSGTSVARNDLNDINHLDSIEAARGHARYAYSALDYDDTATAIFHLKSALGLLEP</sequence>
<evidence type="ECO:0000256" key="7">
    <source>
        <dbReference type="ARBA" id="ARBA00022927"/>
    </source>
</evidence>
<dbReference type="GO" id="GO:0015031">
    <property type="term" value="P:protein transport"/>
    <property type="evidence" value="ECO:0007669"/>
    <property type="project" value="UniProtKB-KW"/>
</dbReference>
<feature type="domain" description="Vta1/callose synthase N-terminal" evidence="11">
    <location>
        <begin position="15"/>
        <end position="151"/>
    </location>
</feature>
<feature type="region of interest" description="Disordered" evidence="10">
    <location>
        <begin position="152"/>
        <end position="340"/>
    </location>
</feature>
<keyword evidence="8" id="KW-0472">Membrane</keyword>
<dbReference type="InterPro" id="IPR041212">
    <property type="entry name" value="Vta1_C"/>
</dbReference>
<evidence type="ECO:0000313" key="13">
    <source>
        <dbReference type="EMBL" id="WBW73679.1"/>
    </source>
</evidence>
<dbReference type="InterPro" id="IPR023175">
    <property type="entry name" value="Vta1/CALS_N_sf"/>
</dbReference>
<dbReference type="GO" id="GO:0005771">
    <property type="term" value="C:multivesicular body"/>
    <property type="evidence" value="ECO:0007669"/>
    <property type="project" value="TreeGrafter"/>
</dbReference>
<keyword evidence="7" id="KW-0653">Protein transport</keyword>
<dbReference type="Proteomes" id="UP001212411">
    <property type="component" value="Chromosome 2"/>
</dbReference>
<feature type="compositionally biased region" description="Basic and acidic residues" evidence="10">
    <location>
        <begin position="152"/>
        <end position="167"/>
    </location>
</feature>
<evidence type="ECO:0000256" key="2">
    <source>
        <dbReference type="ARBA" id="ARBA00004496"/>
    </source>
</evidence>
<accession>A0AAE9WCE5</accession>
<dbReference type="GO" id="GO:0032511">
    <property type="term" value="P:late endosome to vacuole transport via multivesicular body sorting pathway"/>
    <property type="evidence" value="ECO:0007669"/>
    <property type="project" value="InterPro"/>
</dbReference>
<keyword evidence="14" id="KW-1185">Reference proteome</keyword>
<dbReference type="RefSeq" id="XP_056037922.1">
    <property type="nucleotide sequence ID" value="XM_056181517.1"/>
</dbReference>
<dbReference type="PANTHER" id="PTHR46009:SF1">
    <property type="entry name" value="VACUOLAR PROTEIN SORTING-ASSOCIATED PROTEIN VTA1 HOMOLOG"/>
    <property type="match status" value="1"/>
</dbReference>
<dbReference type="InterPro" id="IPR044538">
    <property type="entry name" value="Vta1-like"/>
</dbReference>
<evidence type="ECO:0000256" key="8">
    <source>
        <dbReference type="ARBA" id="ARBA00023136"/>
    </source>
</evidence>
<dbReference type="InterPro" id="IPR039431">
    <property type="entry name" value="Vta1/CALS_N"/>
</dbReference>
<keyword evidence="9" id="KW-0175">Coiled coil</keyword>
<feature type="compositionally biased region" description="Basic and acidic residues" evidence="10">
    <location>
        <begin position="189"/>
        <end position="203"/>
    </location>
</feature>
<evidence type="ECO:0000256" key="9">
    <source>
        <dbReference type="SAM" id="Coils"/>
    </source>
</evidence>
<keyword evidence="5" id="KW-0963">Cytoplasm</keyword>
<proteinExistence type="inferred from homology"/>
<dbReference type="PANTHER" id="PTHR46009">
    <property type="entry name" value="VACUOLAR PROTEIN SORTING-ASSOCIATED PROTEIN VTA1 HOMOLOG"/>
    <property type="match status" value="1"/>
</dbReference>
<evidence type="ECO:0000256" key="1">
    <source>
        <dbReference type="ARBA" id="ARBA00004481"/>
    </source>
</evidence>
<organism evidence="13 14">
    <name type="scientific">Schizosaccharomyces osmophilus</name>
    <dbReference type="NCBI Taxonomy" id="2545709"/>
    <lineage>
        <taxon>Eukaryota</taxon>
        <taxon>Fungi</taxon>
        <taxon>Dikarya</taxon>
        <taxon>Ascomycota</taxon>
        <taxon>Taphrinomycotina</taxon>
        <taxon>Schizosaccharomycetes</taxon>
        <taxon>Schizosaccharomycetales</taxon>
        <taxon>Schizosaccharomycetaceae</taxon>
        <taxon>Schizosaccharomyces</taxon>
    </lineage>
</organism>
<dbReference type="Gene3D" id="1.25.40.270">
    <property type="entry name" value="Vacuolar protein sorting-associated protein vta1"/>
    <property type="match status" value="1"/>
</dbReference>
<feature type="domain" description="Vta1 C-terminal" evidence="12">
    <location>
        <begin position="354"/>
        <end position="390"/>
    </location>
</feature>
<evidence type="ECO:0000256" key="5">
    <source>
        <dbReference type="ARBA" id="ARBA00022490"/>
    </source>
</evidence>
<evidence type="ECO:0000313" key="14">
    <source>
        <dbReference type="Proteomes" id="UP001212411"/>
    </source>
</evidence>
<name>A0AAE9WCE5_9SCHI</name>
<dbReference type="GO" id="GO:0010008">
    <property type="term" value="C:endosome membrane"/>
    <property type="evidence" value="ECO:0007669"/>
    <property type="project" value="UniProtKB-SubCell"/>
</dbReference>
<evidence type="ECO:0000259" key="12">
    <source>
        <dbReference type="Pfam" id="PF18097"/>
    </source>
</evidence>
<feature type="compositionally biased region" description="Basic and acidic residues" evidence="10">
    <location>
        <begin position="259"/>
        <end position="273"/>
    </location>
</feature>
<reference evidence="13 14" key="1">
    <citation type="journal article" date="2023" name="G3 (Bethesda)">
        <title>A high-quality reference genome for the fission yeast Schizosaccharomyces osmophilus.</title>
        <authorList>
            <person name="Jia G.S."/>
            <person name="Zhang W.C."/>
            <person name="Liang Y."/>
            <person name="Liu X.H."/>
            <person name="Rhind N."/>
            <person name="Pidoux A."/>
            <person name="Brysch-Herzberg M."/>
            <person name="Du L.L."/>
        </authorList>
    </citation>
    <scope>NUCLEOTIDE SEQUENCE [LARGE SCALE GENOMIC DNA]</scope>
    <source>
        <strain evidence="13 14">CBS 15793</strain>
    </source>
</reference>
<comment type="subcellular location">
    <subcellularLocation>
        <location evidence="2">Cytoplasm</location>
    </subcellularLocation>
    <subcellularLocation>
        <location evidence="1">Endosome membrane</location>
        <topology evidence="1">Peripheral membrane protein</topology>
    </subcellularLocation>
</comment>
<evidence type="ECO:0000256" key="6">
    <source>
        <dbReference type="ARBA" id="ARBA00022753"/>
    </source>
</evidence>